<keyword evidence="5 10" id="KW-0342">GTP-binding</keyword>
<feature type="region of interest" description="Disordered" evidence="11">
    <location>
        <begin position="1"/>
        <end position="92"/>
    </location>
</feature>
<organism evidence="13 14">
    <name type="scientific">Neptuniibacter caesariensis</name>
    <dbReference type="NCBI Taxonomy" id="207954"/>
    <lineage>
        <taxon>Bacteria</taxon>
        <taxon>Pseudomonadati</taxon>
        <taxon>Pseudomonadota</taxon>
        <taxon>Gammaproteobacteria</taxon>
        <taxon>Oceanospirillales</taxon>
        <taxon>Oceanospirillaceae</taxon>
        <taxon>Neptuniibacter</taxon>
    </lineage>
</organism>
<dbReference type="InterPro" id="IPR013822">
    <property type="entry name" value="Signal_recog_particl_SRP54_hlx"/>
</dbReference>
<dbReference type="PROSITE" id="PS00300">
    <property type="entry name" value="SRP54"/>
    <property type="match status" value="1"/>
</dbReference>
<comment type="subcellular location">
    <subcellularLocation>
        <location evidence="10">Cell membrane</location>
        <topology evidence="10">Peripheral membrane protein</topology>
        <orientation evidence="10">Cytoplasmic side</orientation>
    </subcellularLocation>
    <subcellularLocation>
        <location evidence="10">Cytoplasm</location>
    </subcellularLocation>
</comment>
<evidence type="ECO:0000313" key="14">
    <source>
        <dbReference type="Proteomes" id="UP000242733"/>
    </source>
</evidence>
<evidence type="ECO:0000256" key="6">
    <source>
        <dbReference type="ARBA" id="ARBA00023136"/>
    </source>
</evidence>
<evidence type="ECO:0000256" key="3">
    <source>
        <dbReference type="ARBA" id="ARBA00022741"/>
    </source>
</evidence>
<dbReference type="SMART" id="SM00963">
    <property type="entry name" value="SRP54_N"/>
    <property type="match status" value="1"/>
</dbReference>
<dbReference type="CDD" id="cd17874">
    <property type="entry name" value="FtsY"/>
    <property type="match status" value="1"/>
</dbReference>
<evidence type="ECO:0000256" key="11">
    <source>
        <dbReference type="SAM" id="MobiDB-lite"/>
    </source>
</evidence>
<dbReference type="GO" id="GO:0005525">
    <property type="term" value="F:GTP binding"/>
    <property type="evidence" value="ECO:0007669"/>
    <property type="project" value="UniProtKB-UniRule"/>
</dbReference>
<dbReference type="Pfam" id="PF00448">
    <property type="entry name" value="SRP54"/>
    <property type="match status" value="1"/>
</dbReference>
<dbReference type="GO" id="GO:0005886">
    <property type="term" value="C:plasma membrane"/>
    <property type="evidence" value="ECO:0007669"/>
    <property type="project" value="UniProtKB-SubCell"/>
</dbReference>
<keyword evidence="7 10" id="KW-0675">Receptor</keyword>
<proteinExistence type="inferred from homology"/>
<gene>
    <name evidence="10" type="primary">ftsY</name>
    <name evidence="13" type="ORF">CSA61_02285</name>
</gene>
<dbReference type="SUPFAM" id="SSF52540">
    <property type="entry name" value="P-loop containing nucleoside triphosphate hydrolases"/>
    <property type="match status" value="1"/>
</dbReference>
<dbReference type="Proteomes" id="UP000242733">
    <property type="component" value="Unassembled WGS sequence"/>
</dbReference>
<dbReference type="FunFam" id="3.40.50.300:FF:000053">
    <property type="entry name" value="Signal recognition particle receptor FtsY"/>
    <property type="match status" value="1"/>
</dbReference>
<feature type="compositionally biased region" description="Polar residues" evidence="11">
    <location>
        <begin position="81"/>
        <end position="91"/>
    </location>
</feature>
<dbReference type="InterPro" id="IPR003593">
    <property type="entry name" value="AAA+_ATPase"/>
</dbReference>
<feature type="binding site" evidence="10">
    <location>
        <begin position="300"/>
        <end position="304"/>
    </location>
    <ligand>
        <name>GTP</name>
        <dbReference type="ChEBI" id="CHEBI:37565"/>
    </ligand>
</feature>
<dbReference type="GO" id="GO:0006614">
    <property type="term" value="P:SRP-dependent cotranslational protein targeting to membrane"/>
    <property type="evidence" value="ECO:0007669"/>
    <property type="project" value="InterPro"/>
</dbReference>
<evidence type="ECO:0000256" key="1">
    <source>
        <dbReference type="ARBA" id="ARBA00022475"/>
    </source>
</evidence>
<dbReference type="PANTHER" id="PTHR43134">
    <property type="entry name" value="SIGNAL RECOGNITION PARTICLE RECEPTOR SUBUNIT ALPHA"/>
    <property type="match status" value="1"/>
</dbReference>
<evidence type="ECO:0000256" key="4">
    <source>
        <dbReference type="ARBA" id="ARBA00022801"/>
    </source>
</evidence>
<sequence length="412" mass="44003">MFKKLKSMFGSDAAETDKQNPEIENQEAEQQASEVAELPHEQSVAMADEHAESGEDKAKEVTATEPCAPEVEPRVAAESAPQETVSDSGQPDKTVVEAQPAAEAAEDKKGFFARIKSGLSKTKANLTEQLGNLFLGAKEIDEELLEEIETLLLMADVGVEATTDIIGRLTDKVARKQLGDAQALEAALKAELAGLLHRSEEPLQLECDKAPFVILMVGVNGVGKTTTIGKLAKRFQAEGKSVMLAAGDTFRAAAVEQLQVWGERNNVPVVAQHTGADSASVIYDAVQSAQAKGVDVLIADTAGRLQNKDNLMQELEKVVRVTQKLSPAAPHEVMLVLDAGTGQNALSQAKIFTDSVGVTGISLTKLDGTAKGGVIFAIAKQMDLPIRFIGVGEQIDDLRPFKSQEFVDALFD</sequence>
<dbReference type="Gene3D" id="3.40.50.300">
    <property type="entry name" value="P-loop containing nucleotide triphosphate hydrolases"/>
    <property type="match status" value="1"/>
</dbReference>
<dbReference type="SMART" id="SM00962">
    <property type="entry name" value="SRP54"/>
    <property type="match status" value="1"/>
</dbReference>
<keyword evidence="1 10" id="KW-1003">Cell membrane</keyword>
<keyword evidence="4 10" id="KW-0378">Hydrolase</keyword>
<comment type="subunit">
    <text evidence="10">Part of the signal recognition particle protein translocation system, which is composed of SRP and FtsY. SRP is a ribonucleoprotein composed of Ffh and a 4.5S RNA molecule.</text>
</comment>
<dbReference type="EC" id="3.6.5.4" evidence="10"/>
<reference evidence="13 14" key="1">
    <citation type="submission" date="2017-10" db="EMBL/GenBank/DDBJ databases">
        <title>Novel microbial diversity and functional potential in the marine mammal oral microbiome.</title>
        <authorList>
            <person name="Dudek N.K."/>
            <person name="Sun C.L."/>
            <person name="Burstein D."/>
            <person name="Kantor R.S."/>
            <person name="Aliaga Goltsman D.S."/>
            <person name="Bik E.M."/>
            <person name="Thomas B.C."/>
            <person name="Banfield J.F."/>
            <person name="Relman D.A."/>
        </authorList>
    </citation>
    <scope>NUCLEOTIDE SEQUENCE [LARGE SCALE GENOMIC DNA]</scope>
    <source>
        <strain evidence="13">DOLJORAL78_49_30</strain>
    </source>
</reference>
<dbReference type="InterPro" id="IPR036225">
    <property type="entry name" value="SRP/SRP_N"/>
</dbReference>
<dbReference type="GO" id="GO:0005047">
    <property type="term" value="F:signal recognition particle binding"/>
    <property type="evidence" value="ECO:0007669"/>
    <property type="project" value="TreeGrafter"/>
</dbReference>
<dbReference type="GO" id="GO:0003924">
    <property type="term" value="F:GTPase activity"/>
    <property type="evidence" value="ECO:0007669"/>
    <property type="project" value="UniProtKB-UniRule"/>
</dbReference>
<dbReference type="FunFam" id="1.20.120.140:FF:000002">
    <property type="entry name" value="Signal recognition particle receptor FtsY"/>
    <property type="match status" value="1"/>
</dbReference>
<evidence type="ECO:0000256" key="9">
    <source>
        <dbReference type="ARBA" id="ARBA00053570"/>
    </source>
</evidence>
<feature type="binding site" evidence="10">
    <location>
        <begin position="364"/>
        <end position="367"/>
    </location>
    <ligand>
        <name>GTP</name>
        <dbReference type="ChEBI" id="CHEBI:37565"/>
    </ligand>
</feature>
<evidence type="ECO:0000256" key="5">
    <source>
        <dbReference type="ARBA" id="ARBA00023134"/>
    </source>
</evidence>
<protein>
    <recommendedName>
        <fullName evidence="10">Signal recognition particle receptor FtsY</fullName>
        <shortName evidence="10">SRP receptor</shortName>
        <ecNumber evidence="10">3.6.5.4</ecNumber>
    </recommendedName>
</protein>
<evidence type="ECO:0000256" key="2">
    <source>
        <dbReference type="ARBA" id="ARBA00022490"/>
    </source>
</evidence>
<evidence type="ECO:0000256" key="7">
    <source>
        <dbReference type="ARBA" id="ARBA00023170"/>
    </source>
</evidence>
<dbReference type="InterPro" id="IPR042101">
    <property type="entry name" value="SRP54_N_sf"/>
</dbReference>
<evidence type="ECO:0000256" key="8">
    <source>
        <dbReference type="ARBA" id="ARBA00048027"/>
    </source>
</evidence>
<comment type="catalytic activity">
    <reaction evidence="8 10">
        <text>GTP + H2O = GDP + phosphate + H(+)</text>
        <dbReference type="Rhea" id="RHEA:19669"/>
        <dbReference type="ChEBI" id="CHEBI:15377"/>
        <dbReference type="ChEBI" id="CHEBI:15378"/>
        <dbReference type="ChEBI" id="CHEBI:37565"/>
        <dbReference type="ChEBI" id="CHEBI:43474"/>
        <dbReference type="ChEBI" id="CHEBI:58189"/>
        <dbReference type="EC" id="3.6.5.4"/>
    </reaction>
</comment>
<keyword evidence="3 10" id="KW-0547">Nucleotide-binding</keyword>
<name>A0A2G6JCV0_NEPCE</name>
<dbReference type="InterPro" id="IPR004390">
    <property type="entry name" value="SR_rcpt_FtsY"/>
</dbReference>
<feature type="domain" description="SRP54-type proteins GTP-binding" evidence="12">
    <location>
        <begin position="385"/>
        <end position="398"/>
    </location>
</feature>
<comment type="function">
    <text evidence="9 10">Involved in targeting and insertion of nascent membrane proteins into the cytoplasmic membrane. Acts as a receptor for the complex formed by the signal recognition particle (SRP) and the ribosome-nascent chain (RNC). Interaction with SRP-RNC leads to the transfer of the RNC complex to the Sec translocase for insertion into the membrane, the hydrolysis of GTP by both Ffh and FtsY, and the dissociation of the SRP-FtsY complex into the individual components.</text>
</comment>
<dbReference type="EMBL" id="PDSG01000008">
    <property type="protein sequence ID" value="PIE20382.1"/>
    <property type="molecule type" value="Genomic_DNA"/>
</dbReference>
<dbReference type="SUPFAM" id="SSF47364">
    <property type="entry name" value="Domain of the SRP/SRP receptor G-proteins"/>
    <property type="match status" value="1"/>
</dbReference>
<feature type="binding site" evidence="10">
    <location>
        <begin position="218"/>
        <end position="225"/>
    </location>
    <ligand>
        <name>GTP</name>
        <dbReference type="ChEBI" id="CHEBI:37565"/>
    </ligand>
</feature>
<dbReference type="NCBIfam" id="TIGR00064">
    <property type="entry name" value="ftsY"/>
    <property type="match status" value="1"/>
</dbReference>
<feature type="compositionally biased region" description="Basic and acidic residues" evidence="11">
    <location>
        <begin position="47"/>
        <end position="62"/>
    </location>
</feature>
<dbReference type="InterPro" id="IPR027417">
    <property type="entry name" value="P-loop_NTPase"/>
</dbReference>
<dbReference type="Gene3D" id="1.20.120.140">
    <property type="entry name" value="Signal recognition particle SRP54, nucleotide-binding domain"/>
    <property type="match status" value="1"/>
</dbReference>
<dbReference type="GO" id="GO:0005737">
    <property type="term" value="C:cytoplasm"/>
    <property type="evidence" value="ECO:0007669"/>
    <property type="project" value="UniProtKB-SubCell"/>
</dbReference>
<evidence type="ECO:0000313" key="13">
    <source>
        <dbReference type="EMBL" id="PIE20382.1"/>
    </source>
</evidence>
<keyword evidence="2 10" id="KW-0963">Cytoplasm</keyword>
<dbReference type="PANTHER" id="PTHR43134:SF1">
    <property type="entry name" value="SIGNAL RECOGNITION PARTICLE RECEPTOR SUBUNIT ALPHA"/>
    <property type="match status" value="1"/>
</dbReference>
<evidence type="ECO:0000256" key="10">
    <source>
        <dbReference type="HAMAP-Rule" id="MF_00920"/>
    </source>
</evidence>
<comment type="similarity">
    <text evidence="10">Belongs to the GTP-binding SRP family. FtsY subfamily.</text>
</comment>
<evidence type="ECO:0000259" key="12">
    <source>
        <dbReference type="PROSITE" id="PS00300"/>
    </source>
</evidence>
<dbReference type="SMART" id="SM00382">
    <property type="entry name" value="AAA"/>
    <property type="match status" value="1"/>
</dbReference>
<dbReference type="InterPro" id="IPR000897">
    <property type="entry name" value="SRP54_GTPase_dom"/>
</dbReference>
<accession>A0A2G6JCV0</accession>
<dbReference type="HAMAP" id="MF_00920">
    <property type="entry name" value="FtsY"/>
    <property type="match status" value="1"/>
</dbReference>
<comment type="caution">
    <text evidence="13">The sequence shown here is derived from an EMBL/GenBank/DDBJ whole genome shotgun (WGS) entry which is preliminary data.</text>
</comment>
<dbReference type="AlphaFoldDB" id="A0A2G6JCV0"/>
<dbReference type="Pfam" id="PF02881">
    <property type="entry name" value="SRP54_N"/>
    <property type="match status" value="1"/>
</dbReference>
<keyword evidence="6 10" id="KW-0472">Membrane</keyword>